<protein>
    <submittedName>
        <fullName evidence="2">Uncharacterized protein</fullName>
    </submittedName>
</protein>
<sequence length="42" mass="4706">MKADHLAQQVQNIHVTAQERVIIMETVLTLILMLFIVGCLGN</sequence>
<accession>I0JYL3</accession>
<feature type="transmembrane region" description="Helical" evidence="1">
    <location>
        <begin position="21"/>
        <end position="41"/>
    </location>
</feature>
<evidence type="ECO:0000256" key="1">
    <source>
        <dbReference type="SAM" id="Phobius"/>
    </source>
</evidence>
<dbReference type="EMBL" id="CAHT01000074">
    <property type="protein sequence ID" value="CCG92332.1"/>
    <property type="molecule type" value="Genomic_DNA"/>
</dbReference>
<keyword evidence="1" id="KW-0472">Membrane</keyword>
<keyword evidence="1" id="KW-1133">Transmembrane helix</keyword>
<comment type="caution">
    <text evidence="2">The sequence shown here is derived from an EMBL/GenBank/DDBJ whole genome shotgun (WGS) entry which is preliminary data.</text>
</comment>
<dbReference type="Proteomes" id="UP000004837">
    <property type="component" value="Unassembled WGS sequence"/>
</dbReference>
<dbReference type="AlphaFoldDB" id="I0JYL3"/>
<keyword evidence="1" id="KW-0812">Transmembrane</keyword>
<name>I0JYL3_METFB</name>
<proteinExistence type="predicted"/>
<gene>
    <name evidence="2" type="ORF">MFUM_670001</name>
</gene>
<organism evidence="2 3">
    <name type="scientific">Methylacidiphilum fumariolicum (strain SolV)</name>
    <dbReference type="NCBI Taxonomy" id="1156937"/>
    <lineage>
        <taxon>Bacteria</taxon>
        <taxon>Pseudomonadati</taxon>
        <taxon>Verrucomicrobiota</taxon>
        <taxon>Methylacidiphilae</taxon>
        <taxon>Methylacidiphilales</taxon>
        <taxon>Methylacidiphilaceae</taxon>
        <taxon>Methylacidiphilum (ex Ratnadevi et al. 2023)</taxon>
    </lineage>
</organism>
<dbReference type="InParanoid" id="I0JYL3"/>
<evidence type="ECO:0000313" key="3">
    <source>
        <dbReference type="Proteomes" id="UP000004837"/>
    </source>
</evidence>
<evidence type="ECO:0000313" key="2">
    <source>
        <dbReference type="EMBL" id="CCG92332.1"/>
    </source>
</evidence>
<reference evidence="2 3" key="1">
    <citation type="journal article" date="2012" name="J. Bacteriol.">
        <title>Draft Genome Sequence of the Volcano-Inhabiting Thermoacidophilic Methanotroph Methylacidiphilum fumariolicum Strain SolV.</title>
        <authorList>
            <person name="Khadem A.F."/>
            <person name="Wieczorek A.S."/>
            <person name="Pol A."/>
            <person name="Vuilleumier S."/>
            <person name="Harhangi H.R."/>
            <person name="Dunfield P.F."/>
            <person name="Kalyuzhnaya M.G."/>
            <person name="Murrell J.C."/>
            <person name="Francoijs K.-J."/>
            <person name="Stunnenberg H.G."/>
            <person name="Stein L.Y."/>
            <person name="DiSpirito A.A."/>
            <person name="Semrau J.D."/>
            <person name="Lajus A."/>
            <person name="Medigue C."/>
            <person name="Klotz M.G."/>
            <person name="Jetten M.S.M."/>
            <person name="Op den Camp H.J.M."/>
        </authorList>
    </citation>
    <scope>NUCLEOTIDE SEQUENCE [LARGE SCALE GENOMIC DNA]</scope>
    <source>
        <strain evidence="2 3">SolV</strain>
    </source>
</reference>